<name>A0A0J5W562_BURCE</name>
<organism evidence="1 2">
    <name type="scientific">Burkholderia cepacia</name>
    <name type="common">Pseudomonas cepacia</name>
    <dbReference type="NCBI Taxonomy" id="292"/>
    <lineage>
        <taxon>Bacteria</taxon>
        <taxon>Pseudomonadati</taxon>
        <taxon>Pseudomonadota</taxon>
        <taxon>Betaproteobacteria</taxon>
        <taxon>Burkholderiales</taxon>
        <taxon>Burkholderiaceae</taxon>
        <taxon>Burkholderia</taxon>
        <taxon>Burkholderia cepacia complex</taxon>
    </lineage>
</organism>
<comment type="caution">
    <text evidence="1">The sequence shown here is derived from an EMBL/GenBank/DDBJ whole genome shotgun (WGS) entry which is preliminary data.</text>
</comment>
<evidence type="ECO:0000313" key="1">
    <source>
        <dbReference type="EMBL" id="KML44229.1"/>
    </source>
</evidence>
<proteinExistence type="predicted"/>
<dbReference type="EMBL" id="LDWR01000093">
    <property type="protein sequence ID" value="KML44229.1"/>
    <property type="molecule type" value="Genomic_DNA"/>
</dbReference>
<gene>
    <name evidence="1" type="ORF">VL15_37000</name>
</gene>
<protein>
    <submittedName>
        <fullName evidence="1">Uncharacterized protein</fullName>
    </submittedName>
</protein>
<reference evidence="1 2" key="1">
    <citation type="submission" date="2015-05" db="EMBL/GenBank/DDBJ databases">
        <title>Draft genome of Burkholderia cepacia LK29.</title>
        <authorList>
            <person name="Chan X.Y."/>
        </authorList>
    </citation>
    <scope>NUCLEOTIDE SEQUENCE [LARGE SCALE GENOMIC DNA]</scope>
    <source>
        <strain evidence="1 2">LK29</strain>
    </source>
</reference>
<evidence type="ECO:0000313" key="2">
    <source>
        <dbReference type="Proteomes" id="UP000036338"/>
    </source>
</evidence>
<accession>A0A0J5W562</accession>
<dbReference type="AlphaFoldDB" id="A0A0J5W562"/>
<dbReference type="Proteomes" id="UP000036338">
    <property type="component" value="Unassembled WGS sequence"/>
</dbReference>
<sequence>MRAREPISEGLISLCTLSMVHFCGWKFHHKLIMAKADARVPRALRFRHELINIEILAAVGCIGNEKVSTDGFQ</sequence>